<dbReference type="InterPro" id="IPR022453">
    <property type="entry name" value="Znf_MqsA-type"/>
</dbReference>
<dbReference type="Proteomes" id="UP000009374">
    <property type="component" value="Unassembled WGS sequence"/>
</dbReference>
<keyword evidence="2" id="KW-1185">Reference proteome</keyword>
<gene>
    <name evidence="1" type="ORF">UBAL3_95660007</name>
</gene>
<organism evidence="1 2">
    <name type="scientific">Leptospirillum ferrodiazotrophum</name>
    <dbReference type="NCBI Taxonomy" id="412449"/>
    <lineage>
        <taxon>Bacteria</taxon>
        <taxon>Pseudomonadati</taxon>
        <taxon>Nitrospirota</taxon>
        <taxon>Nitrospiria</taxon>
        <taxon>Nitrospirales</taxon>
        <taxon>Nitrospiraceae</taxon>
        <taxon>Leptospirillum</taxon>
    </lineage>
</organism>
<evidence type="ECO:0008006" key="3">
    <source>
        <dbReference type="Google" id="ProtNLM"/>
    </source>
</evidence>
<proteinExistence type="predicted"/>
<reference evidence="1 2" key="1">
    <citation type="journal article" date="2009" name="Appl. Environ. Microbiol.">
        <title>Community genomic and proteomic analyses of chemoautotrophic iron-oxidizing "Leptospirillum rubarum" (Group II) and "Leptospirillum ferrodiazotrophum" (Group III) bacteria in acid mine drainage biofilms.</title>
        <authorList>
            <person name="Goltsman D.S."/>
            <person name="Denef V.J."/>
            <person name="Singer S.W."/>
            <person name="VerBerkmoes N.C."/>
            <person name="Lefsrud M."/>
            <person name="Mueller R.S."/>
            <person name="Dick G.J."/>
            <person name="Sun C.L."/>
            <person name="Wheeler K.E."/>
            <person name="Zemla A."/>
            <person name="Baker B.J."/>
            <person name="Hauser L."/>
            <person name="Land M."/>
            <person name="Shah M.B."/>
            <person name="Thelen M.P."/>
            <person name="Hettich R.L."/>
            <person name="Banfield J.F."/>
        </authorList>
    </citation>
    <scope>NUCLEOTIDE SEQUENCE [LARGE SCALE GENOMIC DNA]</scope>
</reference>
<protein>
    <recommendedName>
        <fullName evidence="3">Type II toxin-antitoxin system MqsA family antitoxin</fullName>
    </recommendedName>
</protein>
<accession>C6I097</accession>
<dbReference type="Gene3D" id="3.10.20.860">
    <property type="match status" value="1"/>
</dbReference>
<dbReference type="CDD" id="cd12870">
    <property type="entry name" value="MqsA"/>
    <property type="match status" value="1"/>
</dbReference>
<sequence length="93" mass="10557">MLNWKSSGLRHRDLNFHATRDLQDRGIGSTGYATVIAQRNGTVVIIKDVPADVCQDCGEAYLDDNVARKIEQQVEEAVHDILKLKFFDMRPEL</sequence>
<evidence type="ECO:0000313" key="2">
    <source>
        <dbReference type="Proteomes" id="UP000009374"/>
    </source>
</evidence>
<dbReference type="NCBIfam" id="TIGR03831">
    <property type="entry name" value="YgiT_finger"/>
    <property type="match status" value="1"/>
</dbReference>
<evidence type="ECO:0000313" key="1">
    <source>
        <dbReference type="EMBL" id="EES51716.1"/>
    </source>
</evidence>
<name>C6I097_9BACT</name>
<dbReference type="AlphaFoldDB" id="C6I097"/>
<dbReference type="EMBL" id="GG693886">
    <property type="protein sequence ID" value="EES51716.1"/>
    <property type="molecule type" value="Genomic_DNA"/>
</dbReference>